<dbReference type="OrthoDB" id="163163at2759"/>
<feature type="compositionally biased region" description="Polar residues" evidence="1">
    <location>
        <begin position="41"/>
        <end position="51"/>
    </location>
</feature>
<evidence type="ECO:0000313" key="2">
    <source>
        <dbReference type="EMBL" id="TDH67446.1"/>
    </source>
</evidence>
<comment type="caution">
    <text evidence="2">The sequence shown here is derived from an EMBL/GenBank/DDBJ whole genome shotgun (WGS) entry which is preliminary data.</text>
</comment>
<dbReference type="GeneID" id="94344204"/>
<dbReference type="AlphaFoldDB" id="A0A976FIZ0"/>
<dbReference type="CDD" id="cd00303">
    <property type="entry name" value="retropepsin_like"/>
    <property type="match status" value="1"/>
</dbReference>
<dbReference type="KEGG" id="blac:94344204"/>
<dbReference type="Pfam" id="PF13650">
    <property type="entry name" value="Asp_protease_2"/>
    <property type="match status" value="1"/>
</dbReference>
<organism evidence="2 3">
    <name type="scientific">Bremia lactucae</name>
    <name type="common">Lettuce downy mildew</name>
    <dbReference type="NCBI Taxonomy" id="4779"/>
    <lineage>
        <taxon>Eukaryota</taxon>
        <taxon>Sar</taxon>
        <taxon>Stramenopiles</taxon>
        <taxon>Oomycota</taxon>
        <taxon>Peronosporomycetes</taxon>
        <taxon>Peronosporales</taxon>
        <taxon>Peronosporaceae</taxon>
        <taxon>Bremia</taxon>
    </lineage>
</organism>
<dbReference type="Gene3D" id="2.40.70.10">
    <property type="entry name" value="Acid Proteases"/>
    <property type="match status" value="1"/>
</dbReference>
<sequence length="364" mass="41127">MSNDLNSRPDTSRKPDAVAKSATKPPTPGDKKADVPRRVTRNSGARSVTGTVTRRMFAATRKLLRQPSATYRARRIRACLQNTLRRPPSFSAAHDQYHSDETVVRRRRKNIYCYLSHAGTIRNSTISAFIEIGASFNTVDPRVIERLSLPVVECAKPPKLSIGNTQQVIIPRRVSQLRVKLHEFPEYTTDTFVMSVPEDRHILLGMPWLHEVNPRVYWHYMVINARCRFARVCKVVAKTVDGARKTSTCGKSHHPPSHDDVMLYNAKHTNASVAGPTCLISSRQLRQLKTSDSEFSFFLQATDKAVRQQATDWDALEGHPVQQVALKYKDAGLPLTPPTRTIDIEVQDRAERFFASRAQTFLTP</sequence>
<keyword evidence="3" id="KW-1185">Reference proteome</keyword>
<dbReference type="Proteomes" id="UP000294530">
    <property type="component" value="Unassembled WGS sequence"/>
</dbReference>
<evidence type="ECO:0000313" key="3">
    <source>
        <dbReference type="Proteomes" id="UP000294530"/>
    </source>
</evidence>
<name>A0A976FIZ0_BRELC</name>
<feature type="region of interest" description="Disordered" evidence="1">
    <location>
        <begin position="1"/>
        <end position="51"/>
    </location>
</feature>
<dbReference type="RefSeq" id="XP_067816945.1">
    <property type="nucleotide sequence ID" value="XM_067958533.1"/>
</dbReference>
<protein>
    <submittedName>
        <fullName evidence="2">Uncharacterized protein</fullName>
    </submittedName>
</protein>
<accession>A0A976FIZ0</accession>
<reference evidence="2 3" key="1">
    <citation type="journal article" date="2021" name="Genome Biol.">
        <title>AFLAP: assembly-free linkage analysis pipeline using k-mers from genome sequencing data.</title>
        <authorList>
            <person name="Fletcher K."/>
            <person name="Zhang L."/>
            <person name="Gil J."/>
            <person name="Han R."/>
            <person name="Cavanaugh K."/>
            <person name="Michelmore R."/>
        </authorList>
    </citation>
    <scope>NUCLEOTIDE SEQUENCE [LARGE SCALE GENOMIC DNA]</scope>
    <source>
        <strain evidence="2 3">SF5</strain>
    </source>
</reference>
<gene>
    <name evidence="2" type="ORF">CCR75_000425</name>
</gene>
<proteinExistence type="predicted"/>
<dbReference type="EMBL" id="SHOA02000006">
    <property type="protein sequence ID" value="TDH67446.1"/>
    <property type="molecule type" value="Genomic_DNA"/>
</dbReference>
<evidence type="ECO:0000256" key="1">
    <source>
        <dbReference type="SAM" id="MobiDB-lite"/>
    </source>
</evidence>
<dbReference type="InterPro" id="IPR021109">
    <property type="entry name" value="Peptidase_aspartic_dom_sf"/>
</dbReference>